<keyword evidence="7" id="KW-0969">Cilium</keyword>
<dbReference type="InterPro" id="IPR010930">
    <property type="entry name" value="Flg_bb/hook_C_dom"/>
</dbReference>
<evidence type="ECO:0000256" key="1">
    <source>
        <dbReference type="ARBA" id="ARBA00004117"/>
    </source>
</evidence>
<feature type="domain" description="Flagellar basal body rod protein N-terminal" evidence="5">
    <location>
        <begin position="7"/>
        <end position="37"/>
    </location>
</feature>
<protein>
    <recommendedName>
        <fullName evidence="4">Flagellar hook protein FlgE</fullName>
    </recommendedName>
</protein>
<sequence>MTISSSLNAGVTGLNVNASRLATISDNIANSATFGYKRSTVDFHSLVLDQSRGSYSAGGVRVTNGRAVDQRGTLVTTNNPTDLAVGGRGMLPVTPISAVNNTAGAMPLRMTTTGSFRPDADGILRTDSGMALLAWPANQDGVIPNFPRDTLGGLEPARVDGNQFEGDATTRISLGVNLPATDTLSTASGAARNLTTEYYGNLGQSQALDISFTPTIPTAGDPASNEWTMQVRDQAQGGLLIGDFTVTFDDSRENGGTIASVTDLGTGTYDATTGLITVAAQSGPLALDVGRPLEARGLSQLSDSFAPLSVTKDGSPVGILASIDVDANGYLSAIYDTGFTKRLYQVPIVDVPNPNGLQALENQTYQSSAESGAFYLWDAGNGPVGDLVGYSREESAVDVASELTQLIQTQRAYNSNAKVIQTVDEMLQETTNIKR</sequence>
<keyword evidence="7" id="KW-0966">Cell projection</keyword>
<evidence type="ECO:0000313" key="8">
    <source>
        <dbReference type="Proteomes" id="UP000786693"/>
    </source>
</evidence>
<gene>
    <name evidence="7" type="primary">flgE</name>
    <name evidence="7" type="ORF">JANAI62_34390</name>
</gene>
<comment type="subcellular location">
    <subcellularLocation>
        <location evidence="1 4">Bacterial flagellum basal body</location>
    </subcellularLocation>
</comment>
<keyword evidence="7" id="KW-0282">Flagellum</keyword>
<dbReference type="Proteomes" id="UP000786693">
    <property type="component" value="Unassembled WGS sequence"/>
</dbReference>
<dbReference type="Pfam" id="PF00460">
    <property type="entry name" value="Flg_bb_rod"/>
    <property type="match status" value="1"/>
</dbReference>
<feature type="domain" description="Flagellar basal-body/hook protein C-terminal" evidence="6">
    <location>
        <begin position="393"/>
        <end position="433"/>
    </location>
</feature>
<keyword evidence="3 4" id="KW-0975">Bacterial flagellum</keyword>
<evidence type="ECO:0000259" key="5">
    <source>
        <dbReference type="Pfam" id="PF00460"/>
    </source>
</evidence>
<comment type="similarity">
    <text evidence="2 4">Belongs to the flagella basal body rod proteins family.</text>
</comment>
<dbReference type="RefSeq" id="WP_220750303.1">
    <property type="nucleotide sequence ID" value="NZ_BPFH01000007.1"/>
</dbReference>
<dbReference type="Gene3D" id="2.60.98.20">
    <property type="entry name" value="Flagellar hook protein FlgE"/>
    <property type="match status" value="1"/>
</dbReference>
<name>A0ABQ4NQX5_9RHOB</name>
<comment type="function">
    <text evidence="4">A flexible structure which links the flagellar filament to the drive apparatus in the basal body.</text>
</comment>
<evidence type="ECO:0000256" key="4">
    <source>
        <dbReference type="RuleBase" id="RU362116"/>
    </source>
</evidence>
<keyword evidence="8" id="KW-1185">Reference proteome</keyword>
<dbReference type="InterPro" id="IPR001444">
    <property type="entry name" value="Flag_bb_rod_N"/>
</dbReference>
<dbReference type="SUPFAM" id="SSF117143">
    <property type="entry name" value="Flagellar hook protein flgE"/>
    <property type="match status" value="1"/>
</dbReference>
<dbReference type="InterPro" id="IPR019776">
    <property type="entry name" value="Flagellar_basal_body_rod_CS"/>
</dbReference>
<evidence type="ECO:0000256" key="3">
    <source>
        <dbReference type="ARBA" id="ARBA00023143"/>
    </source>
</evidence>
<dbReference type="InterPro" id="IPR037925">
    <property type="entry name" value="FlgE/F/G-like"/>
</dbReference>
<reference evidence="7 8" key="1">
    <citation type="submission" date="2021-05" db="EMBL/GenBank/DDBJ databases">
        <title>Bacteria Genome sequencing.</title>
        <authorList>
            <person name="Takabe Y."/>
            <person name="Nakajima Y."/>
            <person name="Suzuki S."/>
            <person name="Shiozaki T."/>
        </authorList>
    </citation>
    <scope>NUCLEOTIDE SEQUENCE [LARGE SCALE GENOMIC DNA]</scope>
    <source>
        <strain evidence="7 8">AI_62</strain>
    </source>
</reference>
<dbReference type="EMBL" id="BPFH01000007">
    <property type="protein sequence ID" value="GIT96816.1"/>
    <property type="molecule type" value="Genomic_DNA"/>
</dbReference>
<accession>A0ABQ4NQX5</accession>
<evidence type="ECO:0000256" key="2">
    <source>
        <dbReference type="ARBA" id="ARBA00009677"/>
    </source>
</evidence>
<dbReference type="PANTHER" id="PTHR30435">
    <property type="entry name" value="FLAGELLAR PROTEIN"/>
    <property type="match status" value="1"/>
</dbReference>
<dbReference type="PANTHER" id="PTHR30435:SF1">
    <property type="entry name" value="FLAGELLAR HOOK PROTEIN FLGE"/>
    <property type="match status" value="1"/>
</dbReference>
<evidence type="ECO:0000259" key="6">
    <source>
        <dbReference type="Pfam" id="PF06429"/>
    </source>
</evidence>
<organism evidence="7 8">
    <name type="scientific">Jannaschia pagri</name>
    <dbReference type="NCBI Taxonomy" id="2829797"/>
    <lineage>
        <taxon>Bacteria</taxon>
        <taxon>Pseudomonadati</taxon>
        <taxon>Pseudomonadota</taxon>
        <taxon>Alphaproteobacteria</taxon>
        <taxon>Rhodobacterales</taxon>
        <taxon>Roseobacteraceae</taxon>
        <taxon>Jannaschia</taxon>
    </lineage>
</organism>
<comment type="caution">
    <text evidence="7">The sequence shown here is derived from an EMBL/GenBank/DDBJ whole genome shotgun (WGS) entry which is preliminary data.</text>
</comment>
<dbReference type="InterPro" id="IPR037058">
    <property type="entry name" value="Falgellar_hook_FlgE_sf"/>
</dbReference>
<dbReference type="InterPro" id="IPR020013">
    <property type="entry name" value="Flagellar_FlgE/F/G"/>
</dbReference>
<dbReference type="PROSITE" id="PS00588">
    <property type="entry name" value="FLAGELLA_BB_ROD"/>
    <property type="match status" value="1"/>
</dbReference>
<evidence type="ECO:0000313" key="7">
    <source>
        <dbReference type="EMBL" id="GIT96816.1"/>
    </source>
</evidence>
<dbReference type="Pfam" id="PF06429">
    <property type="entry name" value="Flg_bbr_C"/>
    <property type="match status" value="1"/>
</dbReference>
<dbReference type="NCBIfam" id="TIGR03506">
    <property type="entry name" value="FlgEFG_subfam"/>
    <property type="match status" value="1"/>
</dbReference>
<proteinExistence type="inferred from homology"/>